<accession>A0ABU4RFI3</accession>
<keyword evidence="2" id="KW-1185">Reference proteome</keyword>
<name>A0ABU4RFI3_9FLAO</name>
<gene>
    <name evidence="1" type="ORF">SGQ83_18590</name>
</gene>
<dbReference type="EMBL" id="JAWXVI010000010">
    <property type="protein sequence ID" value="MDX6191369.1"/>
    <property type="molecule type" value="Genomic_DNA"/>
</dbReference>
<organism evidence="1 2">
    <name type="scientific">Flavobacterium cupriresistens</name>
    <dbReference type="NCBI Taxonomy" id="2893885"/>
    <lineage>
        <taxon>Bacteria</taxon>
        <taxon>Pseudomonadati</taxon>
        <taxon>Bacteroidota</taxon>
        <taxon>Flavobacteriia</taxon>
        <taxon>Flavobacteriales</taxon>
        <taxon>Flavobacteriaceae</taxon>
        <taxon>Flavobacterium</taxon>
    </lineage>
</organism>
<proteinExistence type="predicted"/>
<reference evidence="1 2" key="1">
    <citation type="submission" date="2023-11" db="EMBL/GenBank/DDBJ databases">
        <title>Unpublished Manusciprt.</title>
        <authorList>
            <person name="Saticioglu I.B."/>
            <person name="Ay H."/>
            <person name="Ajmi N."/>
            <person name="Altun S."/>
            <person name="Duman M."/>
        </authorList>
    </citation>
    <scope>NUCLEOTIDE SEQUENCE [LARGE SCALE GENOMIC DNA]</scope>
    <source>
        <strain evidence="1 2">Fl-318</strain>
    </source>
</reference>
<comment type="caution">
    <text evidence="1">The sequence shown here is derived from an EMBL/GenBank/DDBJ whole genome shotgun (WGS) entry which is preliminary data.</text>
</comment>
<dbReference type="RefSeq" id="WP_230003601.1">
    <property type="nucleotide sequence ID" value="NZ_CP087134.1"/>
</dbReference>
<evidence type="ECO:0000313" key="2">
    <source>
        <dbReference type="Proteomes" id="UP001273350"/>
    </source>
</evidence>
<sequence>MIKVIMEGWRDGLEKVSLTKLQNEKLGISLMNSKTNTDRLLDDCSVILEIEDEKLATAFLEEANKIVVNCNIVPK</sequence>
<dbReference type="Proteomes" id="UP001273350">
    <property type="component" value="Unassembled WGS sequence"/>
</dbReference>
<protein>
    <submittedName>
        <fullName evidence="1">Uncharacterized protein</fullName>
    </submittedName>
</protein>
<evidence type="ECO:0000313" key="1">
    <source>
        <dbReference type="EMBL" id="MDX6191369.1"/>
    </source>
</evidence>